<keyword evidence="3" id="KW-1185">Reference proteome</keyword>
<organism evidence="2 3">
    <name type="scientific">Fusarium torulosum</name>
    <dbReference type="NCBI Taxonomy" id="33205"/>
    <lineage>
        <taxon>Eukaryota</taxon>
        <taxon>Fungi</taxon>
        <taxon>Dikarya</taxon>
        <taxon>Ascomycota</taxon>
        <taxon>Pezizomycotina</taxon>
        <taxon>Sordariomycetes</taxon>
        <taxon>Hypocreomycetidae</taxon>
        <taxon>Hypocreales</taxon>
        <taxon>Nectriaceae</taxon>
        <taxon>Fusarium</taxon>
    </lineage>
</organism>
<sequence>MSIKVGTRPTDRETKVALAIFGCKVGKKNKFPSQRENTKNSSRLISQREP</sequence>
<evidence type="ECO:0000256" key="1">
    <source>
        <dbReference type="SAM" id="MobiDB-lite"/>
    </source>
</evidence>
<feature type="region of interest" description="Disordered" evidence="1">
    <location>
        <begin position="28"/>
        <end position="50"/>
    </location>
</feature>
<evidence type="ECO:0000313" key="3">
    <source>
        <dbReference type="Proteomes" id="UP001187734"/>
    </source>
</evidence>
<proteinExistence type="predicted"/>
<protein>
    <submittedName>
        <fullName evidence="2">Uncharacterized protein</fullName>
    </submittedName>
</protein>
<feature type="compositionally biased region" description="Polar residues" evidence="1">
    <location>
        <begin position="31"/>
        <end position="50"/>
    </location>
</feature>
<accession>A0AAE8SPF2</accession>
<reference evidence="2" key="1">
    <citation type="submission" date="2018-03" db="EMBL/GenBank/DDBJ databases">
        <authorList>
            <person name="Guldener U."/>
        </authorList>
    </citation>
    <scope>NUCLEOTIDE SEQUENCE</scope>
</reference>
<dbReference type="AlphaFoldDB" id="A0AAE8SPF2"/>
<evidence type="ECO:0000313" key="2">
    <source>
        <dbReference type="EMBL" id="SPJ88070.1"/>
    </source>
</evidence>
<dbReference type="Proteomes" id="UP001187734">
    <property type="component" value="Unassembled WGS sequence"/>
</dbReference>
<gene>
    <name evidence="2" type="ORF">FTOL_12539</name>
</gene>
<comment type="caution">
    <text evidence="2">The sequence shown here is derived from an EMBL/GenBank/DDBJ whole genome shotgun (WGS) entry which is preliminary data.</text>
</comment>
<dbReference type="EMBL" id="ONZP01000609">
    <property type="protein sequence ID" value="SPJ88070.1"/>
    <property type="molecule type" value="Genomic_DNA"/>
</dbReference>
<name>A0AAE8SPF2_9HYPO</name>